<evidence type="ECO:0000313" key="2">
    <source>
        <dbReference type="EMBL" id="KJL41032.1"/>
    </source>
</evidence>
<gene>
    <name evidence="2" type="ORF">RS82_02947</name>
</gene>
<dbReference type="InterPro" id="IPR007899">
    <property type="entry name" value="CHAD_dom"/>
</dbReference>
<dbReference type="EMBL" id="JYJA01000038">
    <property type="protein sequence ID" value="KJL41032.1"/>
    <property type="molecule type" value="Genomic_DNA"/>
</dbReference>
<evidence type="ECO:0000313" key="3">
    <source>
        <dbReference type="Proteomes" id="UP000034098"/>
    </source>
</evidence>
<dbReference type="Proteomes" id="UP000034098">
    <property type="component" value="Unassembled WGS sequence"/>
</dbReference>
<protein>
    <submittedName>
        <fullName evidence="2">CHAD domain protein</fullName>
    </submittedName>
</protein>
<dbReference type="PATRIC" id="fig|69370.6.peg.2998"/>
<reference evidence="2 3" key="1">
    <citation type="submission" date="2015-02" db="EMBL/GenBank/DDBJ databases">
        <title>Draft genome sequences of ten Microbacterium spp. with emphasis on heavy metal contaminated environments.</title>
        <authorList>
            <person name="Corretto E."/>
        </authorList>
    </citation>
    <scope>NUCLEOTIDE SEQUENCE [LARGE SCALE GENOMIC DNA]</scope>
    <source>
        <strain evidence="2 3">DSM 8608</strain>
    </source>
</reference>
<dbReference type="SMART" id="SM00880">
    <property type="entry name" value="CHAD"/>
    <property type="match status" value="1"/>
</dbReference>
<dbReference type="PANTHER" id="PTHR39339:SF1">
    <property type="entry name" value="CHAD DOMAIN-CONTAINING PROTEIN"/>
    <property type="match status" value="1"/>
</dbReference>
<keyword evidence="3" id="KW-1185">Reference proteome</keyword>
<dbReference type="PANTHER" id="PTHR39339">
    <property type="entry name" value="SLR1444 PROTEIN"/>
    <property type="match status" value="1"/>
</dbReference>
<name>A0A0M2H3M2_MICTR</name>
<proteinExistence type="predicted"/>
<sequence length="293" mass="32097">MRRSRKTPTVGEVLGEIVRRAAAEVESTAAAALADEPDGVHQHRVRVRRLRSVLGGFRAELDTRSAERLRVAYAEWGRELGVVRDIEVAADVAEQLLERAQIDDPAVVHRLVESQRDAYAAAHQRLVQLAGSPRAEERTRLLREFVDTAGVVEPDRPAPDVLADVLANQARRVEKAEGRLDGSDEAHHALRKAARRTRYVAEAIADVAPDLFPQQVEAIAHAGEYLHDALGAHRDARLLAHRVAHEGALAGRAGEPSDAYVTIADLLRDEAEERLDEVSPSLKRLKAAASGLQ</sequence>
<feature type="domain" description="CHAD" evidence="1">
    <location>
        <begin position="3"/>
        <end position="284"/>
    </location>
</feature>
<dbReference type="PROSITE" id="PS51708">
    <property type="entry name" value="CHAD"/>
    <property type="match status" value="1"/>
</dbReference>
<dbReference type="Gene3D" id="1.40.20.10">
    <property type="entry name" value="CHAD domain"/>
    <property type="match status" value="1"/>
</dbReference>
<comment type="caution">
    <text evidence="2">The sequence shown here is derived from an EMBL/GenBank/DDBJ whole genome shotgun (WGS) entry which is preliminary data.</text>
</comment>
<dbReference type="InterPro" id="IPR038186">
    <property type="entry name" value="CHAD_dom_sf"/>
</dbReference>
<dbReference type="Pfam" id="PF05235">
    <property type="entry name" value="CHAD"/>
    <property type="match status" value="1"/>
</dbReference>
<accession>A0A0M2H3M2</accession>
<evidence type="ECO:0000259" key="1">
    <source>
        <dbReference type="PROSITE" id="PS51708"/>
    </source>
</evidence>
<dbReference type="OrthoDB" id="9777271at2"/>
<organism evidence="2 3">
    <name type="scientific">Microbacterium trichothecenolyticum</name>
    <name type="common">Aureobacterium trichothecenolyticum</name>
    <dbReference type="NCBI Taxonomy" id="69370"/>
    <lineage>
        <taxon>Bacteria</taxon>
        <taxon>Bacillati</taxon>
        <taxon>Actinomycetota</taxon>
        <taxon>Actinomycetes</taxon>
        <taxon>Micrococcales</taxon>
        <taxon>Microbacteriaceae</taxon>
        <taxon>Microbacterium</taxon>
    </lineage>
</organism>
<dbReference type="AlphaFoldDB" id="A0A0M2H3M2"/>
<dbReference type="RefSeq" id="WP_045300707.1">
    <property type="nucleotide sequence ID" value="NZ_JYJA01000038.1"/>
</dbReference>